<dbReference type="RefSeq" id="WP_244600122.1">
    <property type="nucleotide sequence ID" value="NZ_AP018907.1"/>
</dbReference>
<dbReference type="Gene3D" id="3.10.350.10">
    <property type="entry name" value="LysM domain"/>
    <property type="match status" value="1"/>
</dbReference>
<dbReference type="EMBL" id="AP018907">
    <property type="protein sequence ID" value="BBF92344.1"/>
    <property type="molecule type" value="Genomic_DNA"/>
</dbReference>
<dbReference type="KEGG" id="blag:BLTE_10290"/>
<dbReference type="AlphaFoldDB" id="A0A348FYG1"/>
<sequence>MKTYITVDGDMVDRIAWQQLGTSETTTEALLEANPGLEARGPVLPAGLVLTIPDGAAPPVGRTALKLWD</sequence>
<evidence type="ECO:0000313" key="2">
    <source>
        <dbReference type="Proteomes" id="UP000266934"/>
    </source>
</evidence>
<evidence type="ECO:0000313" key="1">
    <source>
        <dbReference type="EMBL" id="BBF92344.1"/>
    </source>
</evidence>
<proteinExistence type="predicted"/>
<dbReference type="InterPro" id="IPR008861">
    <property type="entry name" value="GpX-like"/>
</dbReference>
<keyword evidence="2" id="KW-1185">Reference proteome</keyword>
<dbReference type="Proteomes" id="UP000266934">
    <property type="component" value="Chromosome"/>
</dbReference>
<reference evidence="1 2" key="1">
    <citation type="submission" date="2018-08" db="EMBL/GenBank/DDBJ databases">
        <title>Complete genome sequencing of Blastochloris tepida GI.</title>
        <authorList>
            <person name="Tsukatani Y."/>
            <person name="Mori H."/>
        </authorList>
    </citation>
    <scope>NUCLEOTIDE SEQUENCE [LARGE SCALE GENOMIC DNA]</scope>
    <source>
        <strain evidence="1 2">GI</strain>
    </source>
</reference>
<accession>A0A348FYG1</accession>
<dbReference type="Pfam" id="PF05489">
    <property type="entry name" value="Phage_tail_X"/>
    <property type="match status" value="1"/>
</dbReference>
<dbReference type="InterPro" id="IPR036779">
    <property type="entry name" value="LysM_dom_sf"/>
</dbReference>
<protein>
    <submittedName>
        <fullName evidence="1">Tail protein X</fullName>
    </submittedName>
</protein>
<organism evidence="1 2">
    <name type="scientific">Blastochloris tepida</name>
    <dbReference type="NCBI Taxonomy" id="2233851"/>
    <lineage>
        <taxon>Bacteria</taxon>
        <taxon>Pseudomonadati</taxon>
        <taxon>Pseudomonadota</taxon>
        <taxon>Alphaproteobacteria</taxon>
        <taxon>Hyphomicrobiales</taxon>
        <taxon>Blastochloridaceae</taxon>
        <taxon>Blastochloris</taxon>
    </lineage>
</organism>
<gene>
    <name evidence="1" type="primary">gpX</name>
    <name evidence="1" type="ORF">BLTE_10290</name>
</gene>
<name>A0A348FYG1_9HYPH</name>